<name>A0ABM7LSZ1_9ACTN</name>
<feature type="region of interest" description="Disordered" evidence="1">
    <location>
        <begin position="1"/>
        <end position="22"/>
    </location>
</feature>
<gene>
    <name evidence="2" type="ORF">Aiant_30340</name>
</gene>
<dbReference type="Proteomes" id="UP000676967">
    <property type="component" value="Chromosome"/>
</dbReference>
<evidence type="ECO:0000313" key="3">
    <source>
        <dbReference type="Proteomes" id="UP000676967"/>
    </source>
</evidence>
<evidence type="ECO:0000256" key="1">
    <source>
        <dbReference type="SAM" id="MobiDB-lite"/>
    </source>
</evidence>
<keyword evidence="3" id="KW-1185">Reference proteome</keyword>
<accession>A0ABM7LSZ1</accession>
<proteinExistence type="predicted"/>
<sequence>MPETRHPALTARPPKGDLPPTVWRISKDADGRAVDNASLWTTRGPIDAERDSGVSVTDSGP</sequence>
<reference evidence="2 3" key="1">
    <citation type="submission" date="2020-08" db="EMBL/GenBank/DDBJ databases">
        <title>Whole genome shotgun sequence of Actinoplanes ianthinogenes NBRC 13996.</title>
        <authorList>
            <person name="Komaki H."/>
            <person name="Tamura T."/>
        </authorList>
    </citation>
    <scope>NUCLEOTIDE SEQUENCE [LARGE SCALE GENOMIC DNA]</scope>
    <source>
        <strain evidence="2 3">NBRC 13996</strain>
    </source>
</reference>
<dbReference type="EMBL" id="AP023356">
    <property type="protein sequence ID" value="BCJ42377.1"/>
    <property type="molecule type" value="Genomic_DNA"/>
</dbReference>
<organism evidence="2 3">
    <name type="scientific">Actinoplanes ianthinogenes</name>
    <dbReference type="NCBI Taxonomy" id="122358"/>
    <lineage>
        <taxon>Bacteria</taxon>
        <taxon>Bacillati</taxon>
        <taxon>Actinomycetota</taxon>
        <taxon>Actinomycetes</taxon>
        <taxon>Micromonosporales</taxon>
        <taxon>Micromonosporaceae</taxon>
        <taxon>Actinoplanes</taxon>
    </lineage>
</organism>
<evidence type="ECO:0000313" key="2">
    <source>
        <dbReference type="EMBL" id="BCJ42377.1"/>
    </source>
</evidence>
<feature type="region of interest" description="Disordered" evidence="1">
    <location>
        <begin position="41"/>
        <end position="61"/>
    </location>
</feature>
<protein>
    <submittedName>
        <fullName evidence="2">Uncharacterized protein</fullName>
    </submittedName>
</protein>